<dbReference type="PANTHER" id="PTHR11441:SF0">
    <property type="entry name" value="THYMIDINE KINASE, CYTOSOLIC"/>
    <property type="match status" value="1"/>
</dbReference>
<comment type="similarity">
    <text evidence="1 12">Belongs to the thymidine kinase family.</text>
</comment>
<keyword evidence="15" id="KW-1185">Reference proteome</keyword>
<evidence type="ECO:0000256" key="12">
    <source>
        <dbReference type="RuleBase" id="RU004165"/>
    </source>
</evidence>
<keyword evidence="8" id="KW-0862">Zinc</keyword>
<evidence type="ECO:0000256" key="4">
    <source>
        <dbReference type="ARBA" id="ARBA00022679"/>
    </source>
</evidence>
<evidence type="ECO:0000313" key="15">
    <source>
        <dbReference type="Proteomes" id="UP001314263"/>
    </source>
</evidence>
<keyword evidence="3 11" id="KW-0237">DNA synthesis</keyword>
<dbReference type="GO" id="GO:0005524">
    <property type="term" value="F:ATP binding"/>
    <property type="evidence" value="ECO:0007669"/>
    <property type="project" value="UniProtKB-KW"/>
</dbReference>
<dbReference type="InterPro" id="IPR027417">
    <property type="entry name" value="P-loop_NTPase"/>
</dbReference>
<comment type="catalytic activity">
    <reaction evidence="10 11">
        <text>thymidine + ATP = dTMP + ADP + H(+)</text>
        <dbReference type="Rhea" id="RHEA:19129"/>
        <dbReference type="ChEBI" id="CHEBI:15378"/>
        <dbReference type="ChEBI" id="CHEBI:17748"/>
        <dbReference type="ChEBI" id="CHEBI:30616"/>
        <dbReference type="ChEBI" id="CHEBI:63528"/>
        <dbReference type="ChEBI" id="CHEBI:456216"/>
        <dbReference type="EC" id="2.7.1.21"/>
    </reaction>
</comment>
<evidence type="ECO:0000256" key="10">
    <source>
        <dbReference type="ARBA" id="ARBA00048254"/>
    </source>
</evidence>
<evidence type="ECO:0000256" key="5">
    <source>
        <dbReference type="ARBA" id="ARBA00022723"/>
    </source>
</evidence>
<evidence type="ECO:0000256" key="7">
    <source>
        <dbReference type="ARBA" id="ARBA00022777"/>
    </source>
</evidence>
<evidence type="ECO:0000256" key="2">
    <source>
        <dbReference type="ARBA" id="ARBA00012118"/>
    </source>
</evidence>
<dbReference type="PROSITE" id="PS00603">
    <property type="entry name" value="TK_CELLULAR_TYPE"/>
    <property type="match status" value="1"/>
</dbReference>
<dbReference type="Gene3D" id="3.40.50.300">
    <property type="entry name" value="P-loop containing nucleotide triphosphate hydrolases"/>
    <property type="match status" value="1"/>
</dbReference>
<gene>
    <name evidence="14" type="ORF">CVIRNUC_009879</name>
</gene>
<dbReference type="GO" id="GO:0071897">
    <property type="term" value="P:DNA biosynthetic process"/>
    <property type="evidence" value="ECO:0007669"/>
    <property type="project" value="UniProtKB-KW"/>
</dbReference>
<evidence type="ECO:0000256" key="6">
    <source>
        <dbReference type="ARBA" id="ARBA00022741"/>
    </source>
</evidence>
<proteinExistence type="inferred from homology"/>
<evidence type="ECO:0000256" key="13">
    <source>
        <dbReference type="SAM" id="MobiDB-lite"/>
    </source>
</evidence>
<dbReference type="PANTHER" id="PTHR11441">
    <property type="entry name" value="THYMIDINE KINASE"/>
    <property type="match status" value="1"/>
</dbReference>
<dbReference type="GO" id="GO:0004797">
    <property type="term" value="F:thymidine kinase activity"/>
    <property type="evidence" value="ECO:0007669"/>
    <property type="project" value="UniProtKB-EC"/>
</dbReference>
<keyword evidence="6 11" id="KW-0547">Nucleotide-binding</keyword>
<dbReference type="Pfam" id="PF00265">
    <property type="entry name" value="TK"/>
    <property type="match status" value="1"/>
</dbReference>
<keyword evidence="5" id="KW-0479">Metal-binding</keyword>
<dbReference type="SUPFAM" id="SSF52540">
    <property type="entry name" value="P-loop containing nucleoside triphosphate hydrolases"/>
    <property type="match status" value="1"/>
</dbReference>
<dbReference type="Proteomes" id="UP001314263">
    <property type="component" value="Unassembled WGS sequence"/>
</dbReference>
<dbReference type="GO" id="GO:0042802">
    <property type="term" value="F:identical protein binding"/>
    <property type="evidence" value="ECO:0007669"/>
    <property type="project" value="UniProtKB-ARBA"/>
</dbReference>
<evidence type="ECO:0000256" key="11">
    <source>
        <dbReference type="RuleBase" id="RU000544"/>
    </source>
</evidence>
<name>A0AAV1IKU8_9CHLO</name>
<dbReference type="GO" id="GO:0046872">
    <property type="term" value="F:metal ion binding"/>
    <property type="evidence" value="ECO:0007669"/>
    <property type="project" value="UniProtKB-KW"/>
</dbReference>
<protein>
    <recommendedName>
        <fullName evidence="2 11">Thymidine kinase</fullName>
        <ecNumber evidence="2 11">2.7.1.21</ecNumber>
    </recommendedName>
</protein>
<comment type="caution">
    <text evidence="14">The sequence shown here is derived from an EMBL/GenBank/DDBJ whole genome shotgun (WGS) entry which is preliminary data.</text>
</comment>
<dbReference type="EMBL" id="CAUYUE010000015">
    <property type="protein sequence ID" value="CAK0786665.1"/>
    <property type="molecule type" value="Genomic_DNA"/>
</dbReference>
<evidence type="ECO:0000256" key="9">
    <source>
        <dbReference type="ARBA" id="ARBA00022840"/>
    </source>
</evidence>
<evidence type="ECO:0000256" key="8">
    <source>
        <dbReference type="ARBA" id="ARBA00022833"/>
    </source>
</evidence>
<accession>A0AAV1IKU8</accession>
<dbReference type="SUPFAM" id="SSF57716">
    <property type="entry name" value="Glucocorticoid receptor-like (DNA-binding domain)"/>
    <property type="match status" value="1"/>
</dbReference>
<dbReference type="FunFam" id="3.40.50.300:FF:001270">
    <property type="entry name" value="Thymidine kinase"/>
    <property type="match status" value="1"/>
</dbReference>
<evidence type="ECO:0000256" key="3">
    <source>
        <dbReference type="ARBA" id="ARBA00022634"/>
    </source>
</evidence>
<reference evidence="14 15" key="1">
    <citation type="submission" date="2023-10" db="EMBL/GenBank/DDBJ databases">
        <authorList>
            <person name="Maclean D."/>
            <person name="Macfadyen A."/>
        </authorList>
    </citation>
    <scope>NUCLEOTIDE SEQUENCE [LARGE SCALE GENOMIC DNA]</scope>
</reference>
<dbReference type="EC" id="2.7.1.21" evidence="2 11"/>
<feature type="region of interest" description="Disordered" evidence="13">
    <location>
        <begin position="204"/>
        <end position="264"/>
    </location>
</feature>
<evidence type="ECO:0000256" key="1">
    <source>
        <dbReference type="ARBA" id="ARBA00007587"/>
    </source>
</evidence>
<keyword evidence="7 11" id="KW-0418">Kinase</keyword>
<sequence>MAVSGGSASMMSVTGTEPLATRRHGEIQLILGPMFSGKTSELMRRVRRYRLFNKCLLLSYKGDNRYSSDAAIITHDRTELKAKSVLTLSEAENAAYSYDIIGIDEGQFLPDLVEHAERWANMGKIVIVAALDGTFQRKPFNQILQLVPLAEEVLKLRAICSHCRKEAAFTHRIGHEEDIEVVGGAEAYTAACRACYHRLTADKSQPAPLTEGRPRPQQKQRTAPAKTRSMTGARRVKQHHSHDENTPADTVAKTERRLSGLSLR</sequence>
<dbReference type="InterPro" id="IPR020633">
    <property type="entry name" value="Thymidine_kinase_CS"/>
</dbReference>
<dbReference type="GO" id="GO:0046104">
    <property type="term" value="P:thymidine metabolic process"/>
    <property type="evidence" value="ECO:0007669"/>
    <property type="project" value="TreeGrafter"/>
</dbReference>
<keyword evidence="4 11" id="KW-0808">Transferase</keyword>
<dbReference type="Gene3D" id="3.30.60.20">
    <property type="match status" value="1"/>
</dbReference>
<organism evidence="14 15">
    <name type="scientific">Coccomyxa viridis</name>
    <dbReference type="NCBI Taxonomy" id="1274662"/>
    <lineage>
        <taxon>Eukaryota</taxon>
        <taxon>Viridiplantae</taxon>
        <taxon>Chlorophyta</taxon>
        <taxon>core chlorophytes</taxon>
        <taxon>Trebouxiophyceae</taxon>
        <taxon>Trebouxiophyceae incertae sedis</taxon>
        <taxon>Coccomyxaceae</taxon>
        <taxon>Coccomyxa</taxon>
    </lineage>
</organism>
<evidence type="ECO:0000313" key="14">
    <source>
        <dbReference type="EMBL" id="CAK0786665.1"/>
    </source>
</evidence>
<dbReference type="AlphaFoldDB" id="A0AAV1IKU8"/>
<keyword evidence="9 11" id="KW-0067">ATP-binding</keyword>
<dbReference type="InterPro" id="IPR001267">
    <property type="entry name" value="Thymidine_kinase"/>
</dbReference>